<name>A0A0C2H0D8_9BILA</name>
<dbReference type="SUPFAM" id="SSF48403">
    <property type="entry name" value="Ankyrin repeat"/>
    <property type="match status" value="1"/>
</dbReference>
<feature type="repeat" description="ANK" evidence="3">
    <location>
        <begin position="95"/>
        <end position="123"/>
    </location>
</feature>
<evidence type="ECO:0000256" key="2">
    <source>
        <dbReference type="ARBA" id="ARBA00023043"/>
    </source>
</evidence>
<dbReference type="InterPro" id="IPR050776">
    <property type="entry name" value="Ank_Repeat/CDKN_Inhibitor"/>
</dbReference>
<dbReference type="PROSITE" id="PS50297">
    <property type="entry name" value="ANK_REP_REGION"/>
    <property type="match status" value="1"/>
</dbReference>
<feature type="region of interest" description="Disordered" evidence="4">
    <location>
        <begin position="157"/>
        <end position="197"/>
    </location>
</feature>
<dbReference type="Proteomes" id="UP000054047">
    <property type="component" value="Unassembled WGS sequence"/>
</dbReference>
<feature type="compositionally biased region" description="Basic and acidic residues" evidence="4">
    <location>
        <begin position="157"/>
        <end position="175"/>
    </location>
</feature>
<evidence type="ECO:0000256" key="3">
    <source>
        <dbReference type="PROSITE-ProRule" id="PRU00023"/>
    </source>
</evidence>
<evidence type="ECO:0000313" key="5">
    <source>
        <dbReference type="EMBL" id="KIH64974.1"/>
    </source>
</evidence>
<evidence type="ECO:0000256" key="4">
    <source>
        <dbReference type="SAM" id="MobiDB-lite"/>
    </source>
</evidence>
<dbReference type="InterPro" id="IPR036770">
    <property type="entry name" value="Ankyrin_rpt-contain_sf"/>
</dbReference>
<dbReference type="Pfam" id="PF12796">
    <property type="entry name" value="Ank_2"/>
    <property type="match status" value="1"/>
</dbReference>
<dbReference type="PANTHER" id="PTHR24201:SF15">
    <property type="entry name" value="ANKYRIN REPEAT DOMAIN-CONTAINING PROTEIN 66"/>
    <property type="match status" value="1"/>
</dbReference>
<protein>
    <submittedName>
        <fullName evidence="5">Ankyrin repeat protein</fullName>
    </submittedName>
</protein>
<dbReference type="PROSITE" id="PS50088">
    <property type="entry name" value="ANK_REPEAT"/>
    <property type="match status" value="1"/>
</dbReference>
<proteinExistence type="predicted"/>
<gene>
    <name evidence="5" type="ORF">ANCDUO_04707</name>
</gene>
<dbReference type="EMBL" id="KN727782">
    <property type="protein sequence ID" value="KIH64974.1"/>
    <property type="molecule type" value="Genomic_DNA"/>
</dbReference>
<organism evidence="5 6">
    <name type="scientific">Ancylostoma duodenale</name>
    <dbReference type="NCBI Taxonomy" id="51022"/>
    <lineage>
        <taxon>Eukaryota</taxon>
        <taxon>Metazoa</taxon>
        <taxon>Ecdysozoa</taxon>
        <taxon>Nematoda</taxon>
        <taxon>Chromadorea</taxon>
        <taxon>Rhabditida</taxon>
        <taxon>Rhabditina</taxon>
        <taxon>Rhabditomorpha</taxon>
        <taxon>Strongyloidea</taxon>
        <taxon>Ancylostomatidae</taxon>
        <taxon>Ancylostomatinae</taxon>
        <taxon>Ancylostoma</taxon>
    </lineage>
</organism>
<dbReference type="PANTHER" id="PTHR24201">
    <property type="entry name" value="ANK_REP_REGION DOMAIN-CONTAINING PROTEIN"/>
    <property type="match status" value="1"/>
</dbReference>
<evidence type="ECO:0000256" key="1">
    <source>
        <dbReference type="ARBA" id="ARBA00022737"/>
    </source>
</evidence>
<keyword evidence="6" id="KW-1185">Reference proteome</keyword>
<sequence length="197" mass="21896">MIGLSSLQDHRLRTPSHCAAAKGQMRMLKLLKQYNASFEIQNYRGDLPVHEAVQTGSKGKSSCLDARIVLSDSIADVVEWLLALQPSSINAASHEGRTCLHLAAAQGNLEMVILLCTKGCFVNPLMLYKGNLYTPLDVARRKDHQVVVDYLSTKHEAKRAEEIPEEEREKNRMSFEEQLVQGGVPPSQKAEHTMGLT</sequence>
<keyword evidence="2 3" id="KW-0040">ANK repeat</keyword>
<dbReference type="OrthoDB" id="10258888at2759"/>
<keyword evidence="1" id="KW-0677">Repeat</keyword>
<dbReference type="InterPro" id="IPR002110">
    <property type="entry name" value="Ankyrin_rpt"/>
</dbReference>
<accession>A0A0C2H0D8</accession>
<reference evidence="5 6" key="1">
    <citation type="submission" date="2013-12" db="EMBL/GenBank/DDBJ databases">
        <title>Draft genome of the parsitic nematode Ancylostoma duodenale.</title>
        <authorList>
            <person name="Mitreva M."/>
        </authorList>
    </citation>
    <scope>NUCLEOTIDE SEQUENCE [LARGE SCALE GENOMIC DNA]</scope>
    <source>
        <strain evidence="5 6">Zhejiang</strain>
    </source>
</reference>
<evidence type="ECO:0000313" key="6">
    <source>
        <dbReference type="Proteomes" id="UP000054047"/>
    </source>
</evidence>
<dbReference type="Pfam" id="PF00023">
    <property type="entry name" value="Ank"/>
    <property type="match status" value="1"/>
</dbReference>
<dbReference type="Gene3D" id="1.25.40.20">
    <property type="entry name" value="Ankyrin repeat-containing domain"/>
    <property type="match status" value="1"/>
</dbReference>
<dbReference type="SMART" id="SM00248">
    <property type="entry name" value="ANK"/>
    <property type="match status" value="4"/>
</dbReference>
<dbReference type="AlphaFoldDB" id="A0A0C2H0D8"/>